<evidence type="ECO:0000256" key="12">
    <source>
        <dbReference type="SAM" id="Phobius"/>
    </source>
</evidence>
<name>A0AAU9WNY8_9CNID</name>
<dbReference type="Proteomes" id="UP001159428">
    <property type="component" value="Unassembled WGS sequence"/>
</dbReference>
<dbReference type="Pfam" id="PF00023">
    <property type="entry name" value="Ank"/>
    <property type="match status" value="2"/>
</dbReference>
<keyword evidence="15" id="KW-1185">Reference proteome</keyword>
<dbReference type="GO" id="GO:0005216">
    <property type="term" value="F:monoatomic ion channel activity"/>
    <property type="evidence" value="ECO:0007669"/>
    <property type="project" value="InterPro"/>
</dbReference>
<dbReference type="PROSITE" id="PS50297">
    <property type="entry name" value="ANK_REP_REGION"/>
    <property type="match status" value="11"/>
</dbReference>
<keyword evidence="5" id="KW-0677">Repeat</keyword>
<evidence type="ECO:0000256" key="9">
    <source>
        <dbReference type="ARBA" id="ARBA00023136"/>
    </source>
</evidence>
<evidence type="ECO:0000256" key="4">
    <source>
        <dbReference type="ARBA" id="ARBA00022692"/>
    </source>
</evidence>
<dbReference type="EMBL" id="CALNXJ010000018">
    <property type="protein sequence ID" value="CAH3120727.1"/>
    <property type="molecule type" value="Genomic_DNA"/>
</dbReference>
<feature type="transmembrane region" description="Helical" evidence="12">
    <location>
        <begin position="986"/>
        <end position="1005"/>
    </location>
</feature>
<dbReference type="PRINTS" id="PR01415">
    <property type="entry name" value="ANKYRIN"/>
</dbReference>
<feature type="repeat" description="ANK" evidence="11">
    <location>
        <begin position="247"/>
        <end position="279"/>
    </location>
</feature>
<evidence type="ECO:0000256" key="8">
    <source>
        <dbReference type="ARBA" id="ARBA00023065"/>
    </source>
</evidence>
<evidence type="ECO:0000256" key="2">
    <source>
        <dbReference type="ARBA" id="ARBA00022448"/>
    </source>
</evidence>
<feature type="repeat" description="ANK" evidence="11">
    <location>
        <begin position="588"/>
        <end position="620"/>
    </location>
</feature>
<sequence>MSYTFVGDREGVYDRTSPVEMTQVNPQPVQPATEIQLPDIDDFSHITLHQAARDGKTDVIKQRLSKLASKNQARFQKLVNKRDEDNTTPLHYAVRYGQVEVVKLLVELGAVIDIPGEDGASPLHYAARFRANLSRPSARQVSQVIAGGENGTVPDGVVETNIDVVAAPLSHAISSNSLGEVNQAMSQVPSVDESLIQFFVNECKGDVNVKDSYGSTPLHYAASKSNVTAIKELLKCDGINVDAADASGSTPLHCAATEGSVEIVEALLEAGSDPREKDYEGMTPIHFACTDGNPETVKLLFEHAGRKGDLLEMLEDRNREGETALHSAVEGGYIDIVEICLKKGAKVKARRGNLAQPLHIAAINGYVDIAKLLVAHRAKIEARNVNHETPLHKAAAFNKIFMVAFLLEKGADIDCLDKDNYTPLLVAASEGHTDIVSKLLREGADLQVKNIHDKTAIFLAAEENRVDTLKVILENENAKALINESDRYENTPLHVAAMNGYASVVQALLENKAKINARNEDENTPLHLAAKHGKIRTVLELIKSDPTIINDEDEASNTALHLAAIEGHIKCCKALLEKGAEVDARNATLWTPLDCAAAKGHLKVANILLDYDSPVDPTDKTKTTPLHLAAKEGHAEMVTLLLSKGADITLTDLSGRNCLDLAADHSRKEAAMAIVKDEQWIDVLKNKSWEQSHVTTPLRKLIIKLPSVAEAVFNRCVKESNHHVEDKKYELTFYYEFLEDIYLDWSDGGDAASETSSVASFSMEDVAEDEEFRKIQGSAGVVEAVTQLEKKDSHPLMIMVKNKREQLLGHPLVTFLLDYKWKTFGRYIYYFKLALYCLFLMFLTGYTVYLTEHGPVCANGTVVDKGTADESSVLYILWIKVGRIVILALASMHILSELFQLVYQLRQYFSWENLLEWGVYVLAIVYVADEFQESLDTSCSTAKKTIGALSIFLAWMALVLFIRKFPKLGIYVVMFTSILNTFTKFFMIYVLFLVAFALSFFTLFYDPKQSVRGFGEPSRAIVKTAVMMIGEFDFDDLFNSPDQDVPGVAWFIFIVFLIIMTLILMNLLIGLAVDDIKGVQEQAVLERQAMLVDLAMDVEKALPRRLRKRLIPEREVVRPNQYEGFKRYWYSPPISAQEVQVALKPNKSSLEVLSDRTDELQETVLGMKNRLKTMQCNQEEIHKMLVGIVKKLDAIVEGDDDEDDQLF</sequence>
<feature type="repeat" description="ANK" evidence="11">
    <location>
        <begin position="521"/>
        <end position="554"/>
    </location>
</feature>
<dbReference type="SMART" id="SM00248">
    <property type="entry name" value="ANK"/>
    <property type="match status" value="17"/>
</dbReference>
<feature type="repeat" description="ANK" evidence="11">
    <location>
        <begin position="386"/>
        <end position="418"/>
    </location>
</feature>
<feature type="repeat" description="ANK" evidence="11">
    <location>
        <begin position="280"/>
        <end position="303"/>
    </location>
</feature>
<dbReference type="InterPro" id="IPR036770">
    <property type="entry name" value="Ankyrin_rpt-contain_sf"/>
</dbReference>
<comment type="caution">
    <text evidence="14">The sequence shown here is derived from an EMBL/GenBank/DDBJ whole genome shotgun (WGS) entry which is preliminary data.</text>
</comment>
<accession>A0AAU9WNY8</accession>
<feature type="repeat" description="ANK" evidence="11">
    <location>
        <begin position="320"/>
        <end position="352"/>
    </location>
</feature>
<evidence type="ECO:0000313" key="14">
    <source>
        <dbReference type="EMBL" id="CAH3120727.1"/>
    </source>
</evidence>
<feature type="transmembrane region" description="Helical" evidence="12">
    <location>
        <begin position="827"/>
        <end position="849"/>
    </location>
</feature>
<feature type="repeat" description="ANK" evidence="11">
    <location>
        <begin position="621"/>
        <end position="653"/>
    </location>
</feature>
<dbReference type="Gene3D" id="1.10.287.70">
    <property type="match status" value="1"/>
</dbReference>
<feature type="repeat" description="ANK" evidence="11">
    <location>
        <begin position="85"/>
        <end position="117"/>
    </location>
</feature>
<proteinExistence type="predicted"/>
<protein>
    <recommendedName>
        <fullName evidence="13">Ion transport domain-containing protein</fullName>
    </recommendedName>
</protein>
<dbReference type="SUPFAM" id="SSF48403">
    <property type="entry name" value="Ankyrin repeat"/>
    <property type="match status" value="3"/>
</dbReference>
<feature type="transmembrane region" description="Helical" evidence="12">
    <location>
        <begin position="875"/>
        <end position="896"/>
    </location>
</feature>
<evidence type="ECO:0000256" key="6">
    <source>
        <dbReference type="ARBA" id="ARBA00022989"/>
    </source>
</evidence>
<dbReference type="PANTHER" id="PTHR47143">
    <property type="entry name" value="TRANSIENT RECEPTOR POTENTIAL CATION CHANNEL PROTEIN PAINLESS"/>
    <property type="match status" value="1"/>
</dbReference>
<dbReference type="InterPro" id="IPR002110">
    <property type="entry name" value="Ankyrin_rpt"/>
</dbReference>
<evidence type="ECO:0000256" key="7">
    <source>
        <dbReference type="ARBA" id="ARBA00023043"/>
    </source>
</evidence>
<dbReference type="Pfam" id="PF00520">
    <property type="entry name" value="Ion_trans"/>
    <property type="match status" value="1"/>
</dbReference>
<feature type="repeat" description="ANK" evidence="11">
    <location>
        <begin position="213"/>
        <end position="246"/>
    </location>
</feature>
<dbReference type="PROSITE" id="PS50088">
    <property type="entry name" value="ANK_REPEAT"/>
    <property type="match status" value="13"/>
</dbReference>
<feature type="repeat" description="ANK" evidence="11">
    <location>
        <begin position="419"/>
        <end position="451"/>
    </location>
</feature>
<evidence type="ECO:0000259" key="13">
    <source>
        <dbReference type="Pfam" id="PF00520"/>
    </source>
</evidence>
<evidence type="ECO:0000256" key="10">
    <source>
        <dbReference type="ARBA" id="ARBA00023303"/>
    </source>
</evidence>
<feature type="repeat" description="ANK" evidence="11">
    <location>
        <begin position="488"/>
        <end position="520"/>
    </location>
</feature>
<feature type="repeat" description="ANK" evidence="11">
    <location>
        <begin position="555"/>
        <end position="587"/>
    </location>
</feature>
<dbReference type="Gene3D" id="1.25.40.20">
    <property type="entry name" value="Ankyrin repeat-containing domain"/>
    <property type="match status" value="7"/>
</dbReference>
<evidence type="ECO:0000256" key="3">
    <source>
        <dbReference type="ARBA" id="ARBA00022606"/>
    </source>
</evidence>
<feature type="repeat" description="ANK" evidence="11">
    <location>
        <begin position="353"/>
        <end position="385"/>
    </location>
</feature>
<evidence type="ECO:0000256" key="1">
    <source>
        <dbReference type="ARBA" id="ARBA00004141"/>
    </source>
</evidence>
<keyword evidence="4 12" id="KW-0812">Transmembrane</keyword>
<dbReference type="AlphaFoldDB" id="A0AAU9WNY8"/>
<dbReference type="InterPro" id="IPR052076">
    <property type="entry name" value="TRP_cation_channel"/>
</dbReference>
<keyword evidence="6 12" id="KW-1133">Transmembrane helix</keyword>
<comment type="subcellular location">
    <subcellularLocation>
        <location evidence="1">Membrane</location>
        <topology evidence="1">Multi-pass membrane protein</topology>
    </subcellularLocation>
</comment>
<keyword evidence="7 11" id="KW-0040">ANK repeat</keyword>
<evidence type="ECO:0000256" key="11">
    <source>
        <dbReference type="PROSITE-ProRule" id="PRU00023"/>
    </source>
</evidence>
<organism evidence="14 15">
    <name type="scientific">Pocillopora meandrina</name>
    <dbReference type="NCBI Taxonomy" id="46732"/>
    <lineage>
        <taxon>Eukaryota</taxon>
        <taxon>Metazoa</taxon>
        <taxon>Cnidaria</taxon>
        <taxon>Anthozoa</taxon>
        <taxon>Hexacorallia</taxon>
        <taxon>Scleractinia</taxon>
        <taxon>Astrocoeniina</taxon>
        <taxon>Pocilloporidae</taxon>
        <taxon>Pocillopora</taxon>
    </lineage>
</organism>
<keyword evidence="3" id="KW-0716">Sensory transduction</keyword>
<evidence type="ECO:0000313" key="15">
    <source>
        <dbReference type="Proteomes" id="UP001159428"/>
    </source>
</evidence>
<gene>
    <name evidence="14" type="ORF">PMEA_00008767</name>
</gene>
<reference evidence="14 15" key="1">
    <citation type="submission" date="2022-05" db="EMBL/GenBank/DDBJ databases">
        <authorList>
            <consortium name="Genoscope - CEA"/>
            <person name="William W."/>
        </authorList>
    </citation>
    <scope>NUCLEOTIDE SEQUENCE [LARGE SCALE GENOMIC DNA]</scope>
</reference>
<dbReference type="Pfam" id="PF12796">
    <property type="entry name" value="Ank_2"/>
    <property type="match status" value="5"/>
</dbReference>
<keyword evidence="9 12" id="KW-0472">Membrane</keyword>
<keyword evidence="8" id="KW-0406">Ion transport</keyword>
<feature type="domain" description="Ion transport" evidence="13">
    <location>
        <begin position="856"/>
        <end position="1082"/>
    </location>
</feature>
<keyword evidence="10" id="KW-0407">Ion channel</keyword>
<dbReference type="GO" id="GO:1902495">
    <property type="term" value="C:transmembrane transporter complex"/>
    <property type="evidence" value="ECO:0007669"/>
    <property type="project" value="TreeGrafter"/>
</dbReference>
<feature type="transmembrane region" description="Helical" evidence="12">
    <location>
        <begin position="1048"/>
        <end position="1073"/>
    </location>
</feature>
<dbReference type="PANTHER" id="PTHR47143:SF3">
    <property type="entry name" value="PWWP DOMAIN-CONTAINING PROTEIN"/>
    <property type="match status" value="1"/>
</dbReference>
<feature type="transmembrane region" description="Helical" evidence="12">
    <location>
        <begin position="946"/>
        <end position="965"/>
    </location>
</feature>
<keyword evidence="2" id="KW-0813">Transport</keyword>
<dbReference type="InterPro" id="IPR005821">
    <property type="entry name" value="Ion_trans_dom"/>
</dbReference>
<evidence type="ECO:0000256" key="5">
    <source>
        <dbReference type="ARBA" id="ARBA00022737"/>
    </source>
</evidence>